<evidence type="ECO:0000313" key="3">
    <source>
        <dbReference type="Proteomes" id="UP001286313"/>
    </source>
</evidence>
<dbReference type="AlphaFoldDB" id="A0AAE1BTQ3"/>
<dbReference type="CDD" id="cd00742">
    <property type="entry name" value="FABP"/>
    <property type="match status" value="1"/>
</dbReference>
<dbReference type="GO" id="GO:0008289">
    <property type="term" value="F:lipid binding"/>
    <property type="evidence" value="ECO:0007669"/>
    <property type="project" value="InterPro"/>
</dbReference>
<dbReference type="Pfam" id="PF14651">
    <property type="entry name" value="Lipocalin_7"/>
    <property type="match status" value="1"/>
</dbReference>
<sequence>MIEFSGRYRLEKNENLEELLTKLDVGLVKRKVAGLMRQTVEVRVTGEEWMLVTHTPLAALTWTFTLGHLHQLVTSDGGRFKATFYLEGNCLTQHTIEGPEADLLVKREFQEHYMIAVSKFGTPSTNPRE</sequence>
<evidence type="ECO:0000313" key="2">
    <source>
        <dbReference type="EMBL" id="KAK3856912.1"/>
    </source>
</evidence>
<organism evidence="2 3">
    <name type="scientific">Petrolisthes cinctipes</name>
    <name type="common">Flat porcelain crab</name>
    <dbReference type="NCBI Taxonomy" id="88211"/>
    <lineage>
        <taxon>Eukaryota</taxon>
        <taxon>Metazoa</taxon>
        <taxon>Ecdysozoa</taxon>
        <taxon>Arthropoda</taxon>
        <taxon>Crustacea</taxon>
        <taxon>Multicrustacea</taxon>
        <taxon>Malacostraca</taxon>
        <taxon>Eumalacostraca</taxon>
        <taxon>Eucarida</taxon>
        <taxon>Decapoda</taxon>
        <taxon>Pleocyemata</taxon>
        <taxon>Anomura</taxon>
        <taxon>Galatheoidea</taxon>
        <taxon>Porcellanidae</taxon>
        <taxon>Petrolisthes</taxon>
    </lineage>
</organism>
<comment type="caution">
    <text evidence="2">The sequence shown here is derived from an EMBL/GenBank/DDBJ whole genome shotgun (WGS) entry which is preliminary data.</text>
</comment>
<protein>
    <submittedName>
        <fullName evidence="2">Uncharacterized protein</fullName>
    </submittedName>
</protein>
<dbReference type="Proteomes" id="UP001286313">
    <property type="component" value="Unassembled WGS sequence"/>
</dbReference>
<evidence type="ECO:0000256" key="1">
    <source>
        <dbReference type="ARBA" id="ARBA00008390"/>
    </source>
</evidence>
<dbReference type="EMBL" id="JAWQEG010005755">
    <property type="protein sequence ID" value="KAK3856912.1"/>
    <property type="molecule type" value="Genomic_DNA"/>
</dbReference>
<proteinExistence type="inferred from homology"/>
<gene>
    <name evidence="2" type="ORF">Pcinc_036803</name>
</gene>
<dbReference type="Gene3D" id="2.40.128.20">
    <property type="match status" value="1"/>
</dbReference>
<dbReference type="SUPFAM" id="SSF50814">
    <property type="entry name" value="Lipocalins"/>
    <property type="match status" value="1"/>
</dbReference>
<accession>A0AAE1BTQ3</accession>
<keyword evidence="3" id="KW-1185">Reference proteome</keyword>
<reference evidence="2" key="1">
    <citation type="submission" date="2023-10" db="EMBL/GenBank/DDBJ databases">
        <title>Genome assemblies of two species of porcelain crab, Petrolisthes cinctipes and Petrolisthes manimaculis (Anomura: Porcellanidae).</title>
        <authorList>
            <person name="Angst P."/>
        </authorList>
    </citation>
    <scope>NUCLEOTIDE SEQUENCE</scope>
    <source>
        <strain evidence="2">PB745_01</strain>
        <tissue evidence="2">Gill</tissue>
    </source>
</reference>
<dbReference type="InterPro" id="IPR031259">
    <property type="entry name" value="ILBP"/>
</dbReference>
<dbReference type="PANTHER" id="PTHR11955">
    <property type="entry name" value="FATTY ACID BINDING PROTEIN"/>
    <property type="match status" value="1"/>
</dbReference>
<dbReference type="InterPro" id="IPR012674">
    <property type="entry name" value="Calycin"/>
</dbReference>
<name>A0AAE1BTQ3_PETCI</name>
<comment type="similarity">
    <text evidence="1">Belongs to the calycin superfamily. Fatty-acid binding protein (FABP) family.</text>
</comment>